<dbReference type="OrthoDB" id="8004182at2"/>
<dbReference type="AlphaFoldDB" id="Q1QPM5"/>
<evidence type="ECO:0000313" key="2">
    <source>
        <dbReference type="EMBL" id="ABE61822.1"/>
    </source>
</evidence>
<evidence type="ECO:0000313" key="3">
    <source>
        <dbReference type="Proteomes" id="UP000001953"/>
    </source>
</evidence>
<dbReference type="KEGG" id="nha:Nham_0970"/>
<organism evidence="2 3">
    <name type="scientific">Nitrobacter hamburgensis (strain DSM 10229 / NCIMB 13809 / X14)</name>
    <dbReference type="NCBI Taxonomy" id="323097"/>
    <lineage>
        <taxon>Bacteria</taxon>
        <taxon>Pseudomonadati</taxon>
        <taxon>Pseudomonadota</taxon>
        <taxon>Alphaproteobacteria</taxon>
        <taxon>Hyphomicrobiales</taxon>
        <taxon>Nitrobacteraceae</taxon>
        <taxon>Nitrobacter</taxon>
    </lineage>
</organism>
<dbReference type="Proteomes" id="UP000001953">
    <property type="component" value="Chromosome"/>
</dbReference>
<dbReference type="EMBL" id="CP000319">
    <property type="protein sequence ID" value="ABE61822.1"/>
    <property type="molecule type" value="Genomic_DNA"/>
</dbReference>
<feature type="chain" id="PRO_5004196298" evidence="1">
    <location>
        <begin position="31"/>
        <end position="299"/>
    </location>
</feature>
<proteinExistence type="predicted"/>
<feature type="signal peptide" evidence="1">
    <location>
        <begin position="1"/>
        <end position="30"/>
    </location>
</feature>
<sequence length="299" mass="33370">MEKKRTLARTALALGMLLSGFTALSSAAQAEDYTAWRDIETKYIFGFTTGSGIGLEGEKEFTVDAIGRFGKRDGSYGASETKYEFEFTPSQFIQIEFGALGSTHDIHNVPDLDNRRQVALAGGFAEFRYLAIERTSSNPLAVTLGLEPTFRRIDETGGERIHNYELETTINADLELVKNRLFAGFNFLYEPEVTLTALDETVREAKLGGSAALAWRIAPNVVIGGEVWYLRHYDSIGLQDFTGDAVMLGPTLYVRFAPKMFMTAAWNTQVWGREIGNPVSLNLAEFQRNRARLKFAVEF</sequence>
<keyword evidence="1" id="KW-0732">Signal</keyword>
<keyword evidence="3" id="KW-1185">Reference proteome</keyword>
<name>Q1QPM5_NITHX</name>
<protein>
    <submittedName>
        <fullName evidence="2">Uncharacterized protein</fullName>
    </submittedName>
</protein>
<reference evidence="2 3" key="1">
    <citation type="submission" date="2006-03" db="EMBL/GenBank/DDBJ databases">
        <title>Complete sequence of chromosome of Nitrobacter hamburgensis X14.</title>
        <authorList>
            <consortium name="US DOE Joint Genome Institute"/>
            <person name="Copeland A."/>
            <person name="Lucas S."/>
            <person name="Lapidus A."/>
            <person name="Barry K."/>
            <person name="Detter J.C."/>
            <person name="Glavina del Rio T."/>
            <person name="Hammon N."/>
            <person name="Israni S."/>
            <person name="Dalin E."/>
            <person name="Tice H."/>
            <person name="Pitluck S."/>
            <person name="Chain P."/>
            <person name="Malfatti S."/>
            <person name="Shin M."/>
            <person name="Vergez L."/>
            <person name="Schmutz J."/>
            <person name="Larimer F."/>
            <person name="Land M."/>
            <person name="Hauser L."/>
            <person name="Kyrpides N."/>
            <person name="Ivanova N."/>
            <person name="Ward B."/>
            <person name="Arp D."/>
            <person name="Klotz M."/>
            <person name="Stein L."/>
            <person name="O'Mullan G."/>
            <person name="Starkenburg S."/>
            <person name="Sayavedra L."/>
            <person name="Poret-Peterson A.T."/>
            <person name="Gentry M.E."/>
            <person name="Bruce D."/>
            <person name="Richardson P."/>
        </authorList>
    </citation>
    <scope>NUCLEOTIDE SEQUENCE [LARGE SCALE GENOMIC DNA]</scope>
    <source>
        <strain evidence="3">DSM 10229 / NCIMB 13809 / X14</strain>
    </source>
</reference>
<dbReference type="eggNOG" id="COG3637">
    <property type="taxonomic scope" value="Bacteria"/>
</dbReference>
<evidence type="ECO:0000256" key="1">
    <source>
        <dbReference type="SAM" id="SignalP"/>
    </source>
</evidence>
<accession>Q1QPM5</accession>
<dbReference type="HOGENOM" id="CLU_062987_0_0_5"/>
<dbReference type="RefSeq" id="WP_011509518.1">
    <property type="nucleotide sequence ID" value="NC_007964.1"/>
</dbReference>
<gene>
    <name evidence="2" type="ordered locus">Nham_0970</name>
</gene>